<dbReference type="PANTHER" id="PTHR43664">
    <property type="entry name" value="MONOAMINE OXIDASE-RELATED"/>
    <property type="match status" value="1"/>
</dbReference>
<proteinExistence type="predicted"/>
<evidence type="ECO:0000313" key="2">
    <source>
        <dbReference type="Proteomes" id="UP000515733"/>
    </source>
</evidence>
<gene>
    <name evidence="1" type="ORF">DENOEST_2403</name>
</gene>
<dbReference type="Proteomes" id="UP000515733">
    <property type="component" value="Chromosome"/>
</dbReference>
<sequence>MREAISSRKLVWLDDIQPGYLYRVGPIKISEASIIDFARQWDPLPLHVAPIKAKHSPYGGLIASGAHTYAVYLQLCHQRQEQLAVLAALSIQQMNFPHPVRPGDQLHLEGHCLSCRPSRSRPDRGVAEFHSKLTNQEGQIVLSLTQSVLLA</sequence>
<organism evidence="1 2">
    <name type="scientific">Denitratisoma oestradiolicum</name>
    <dbReference type="NCBI Taxonomy" id="311182"/>
    <lineage>
        <taxon>Bacteria</taxon>
        <taxon>Pseudomonadati</taxon>
        <taxon>Pseudomonadota</taxon>
        <taxon>Betaproteobacteria</taxon>
        <taxon>Nitrosomonadales</taxon>
        <taxon>Sterolibacteriaceae</taxon>
        <taxon>Denitratisoma</taxon>
    </lineage>
</organism>
<keyword evidence="2" id="KW-1185">Reference proteome</keyword>
<dbReference type="OrthoDB" id="5298629at2"/>
<dbReference type="RefSeq" id="WP_145772007.1">
    <property type="nucleotide sequence ID" value="NZ_LR778301.1"/>
</dbReference>
<dbReference type="PANTHER" id="PTHR43664:SF1">
    <property type="entry name" value="BETA-METHYLMALYL-COA DEHYDRATASE"/>
    <property type="match status" value="1"/>
</dbReference>
<dbReference type="InterPro" id="IPR052342">
    <property type="entry name" value="MCH/BMMD"/>
</dbReference>
<dbReference type="InterPro" id="IPR002539">
    <property type="entry name" value="MaoC-like_dom"/>
</dbReference>
<dbReference type="KEGG" id="doe:DENOEST_2403"/>
<dbReference type="AlphaFoldDB" id="A0A6S6YP89"/>
<dbReference type="InterPro" id="IPR029069">
    <property type="entry name" value="HotDog_dom_sf"/>
</dbReference>
<dbReference type="Gene3D" id="3.10.129.10">
    <property type="entry name" value="Hotdog Thioesterase"/>
    <property type="match status" value="1"/>
</dbReference>
<reference evidence="1 2" key="1">
    <citation type="submission" date="2020-03" db="EMBL/GenBank/DDBJ databases">
        <authorList>
            <consortium name="Genoscope - CEA"/>
            <person name="William W."/>
        </authorList>
    </citation>
    <scope>NUCLEOTIDE SEQUENCE [LARGE SCALE GENOMIC DNA]</scope>
    <source>
        <strain evidence="2">DSM 16959</strain>
    </source>
</reference>
<dbReference type="Pfam" id="PF01575">
    <property type="entry name" value="MaoC_dehydratas"/>
    <property type="match status" value="1"/>
</dbReference>
<protein>
    <submittedName>
        <fullName evidence="1">Uncharacterized protein</fullName>
    </submittedName>
</protein>
<dbReference type="EMBL" id="LR778301">
    <property type="protein sequence ID" value="CAB1369568.1"/>
    <property type="molecule type" value="Genomic_DNA"/>
</dbReference>
<evidence type="ECO:0000313" key="1">
    <source>
        <dbReference type="EMBL" id="CAB1369568.1"/>
    </source>
</evidence>
<dbReference type="SUPFAM" id="SSF54637">
    <property type="entry name" value="Thioesterase/thiol ester dehydrase-isomerase"/>
    <property type="match status" value="1"/>
</dbReference>
<name>A0A6S6YP89_9PROT</name>
<accession>A0A6S6YP89</accession>